<dbReference type="Proteomes" id="UP001334005">
    <property type="component" value="Unassembled WGS sequence"/>
</dbReference>
<evidence type="ECO:0000313" key="3">
    <source>
        <dbReference type="EMBL" id="MEK0246563.1"/>
    </source>
</evidence>
<dbReference type="PROSITE" id="PS50994">
    <property type="entry name" value="INTEGRASE"/>
    <property type="match status" value="1"/>
</dbReference>
<dbReference type="SUPFAM" id="SSF53098">
    <property type="entry name" value="Ribonuclease H-like"/>
    <property type="match status" value="1"/>
</dbReference>
<dbReference type="PANTHER" id="PTHR35004:SF7">
    <property type="entry name" value="INTEGRASE PROTEIN"/>
    <property type="match status" value="1"/>
</dbReference>
<reference evidence="3 4" key="1">
    <citation type="submission" date="2024-03" db="EMBL/GenBank/DDBJ databases">
        <title>Two novel Raoultella species associated with bleeding cankers of broadleaf hosts, Raoultella scottia sp. nov. and Raoultella lignicola sp. nov.</title>
        <authorList>
            <person name="Brady C.L."/>
        </authorList>
    </citation>
    <scope>NUCLEOTIDE SEQUENCE [LARGE SCALE GENOMIC DNA]</scope>
    <source>
        <strain evidence="3 4">BAC 10a-01-01</strain>
    </source>
</reference>
<dbReference type="Gene3D" id="3.30.420.10">
    <property type="entry name" value="Ribonuclease H-like superfamily/Ribonuclease H"/>
    <property type="match status" value="1"/>
</dbReference>
<dbReference type="InterPro" id="IPR054353">
    <property type="entry name" value="IstA-like_C"/>
</dbReference>
<dbReference type="NCBIfam" id="NF033546">
    <property type="entry name" value="transpos_IS21"/>
    <property type="match status" value="1"/>
</dbReference>
<feature type="domain" description="Integrase catalytic" evidence="2">
    <location>
        <begin position="122"/>
        <end position="310"/>
    </location>
</feature>
<comment type="similarity">
    <text evidence="1">Belongs to the transposase IS21/IS408/IS1162 family.</text>
</comment>
<dbReference type="InterPro" id="IPR036397">
    <property type="entry name" value="RNaseH_sf"/>
</dbReference>
<dbReference type="InterPro" id="IPR001584">
    <property type="entry name" value="Integrase_cat-core"/>
</dbReference>
<organism evidence="3 4">
    <name type="scientific">Raoultella scottii</name>
    <dbReference type="NCBI Taxonomy" id="3040937"/>
    <lineage>
        <taxon>Bacteria</taxon>
        <taxon>Pseudomonadati</taxon>
        <taxon>Pseudomonadota</taxon>
        <taxon>Gammaproteobacteria</taxon>
        <taxon>Enterobacterales</taxon>
        <taxon>Enterobacteriaceae</taxon>
        <taxon>Klebsiella/Raoultella group</taxon>
        <taxon>Raoultella</taxon>
    </lineage>
</organism>
<gene>
    <name evidence="3" type="primary">istA</name>
    <name evidence="3" type="ORF">QFI66_000110</name>
</gene>
<evidence type="ECO:0000313" key="4">
    <source>
        <dbReference type="Proteomes" id="UP001334005"/>
    </source>
</evidence>
<accession>A0ABU8Z010</accession>
<dbReference type="RefSeq" id="WP_331833326.1">
    <property type="nucleotide sequence ID" value="NZ_JARXNH020000013.1"/>
</dbReference>
<sequence>MTLNTSQVSYYMTQRKKGATQHISAMKAGISVRSGRRIEKDQWSKAGERHWRTRKDPLEAVWDSELVPLLKERPALMPTTLLEMLQDKYPGQYPNNLRRTMQRRVREWKLQYGAEQEVMFRQRHQPGLRGLSDFTELKGVVVTIAGKLLAHKLYHFRLEWSHWSWMRVVLGGESFSALAEGLQEALGQLGGVPSEHKTDSLRAAWKHRGEDGQRELTERYAELCRHYGMQGVHNNAGRGHENGSVESAHGHLKRRIRQALILRGSNDFSTLEEYQAFITQQVMRHNRNNQDLVKEEQPHLKPLPLRRSADYDELTVRVSSSSTINVRHVIYSVPSRLVGQLLRVRLWDDRLSCYVGSNEVMNCPRVRPEKGKTRARRIDFRHVIDSLAKKPGAFCHATLR</sequence>
<dbReference type="Pfam" id="PF22483">
    <property type="entry name" value="Mu-transpos_C_2"/>
    <property type="match status" value="1"/>
</dbReference>
<evidence type="ECO:0000259" key="2">
    <source>
        <dbReference type="PROSITE" id="PS50994"/>
    </source>
</evidence>
<dbReference type="EMBL" id="JARXNH020000013">
    <property type="protein sequence ID" value="MEK0246563.1"/>
    <property type="molecule type" value="Genomic_DNA"/>
</dbReference>
<dbReference type="InterPro" id="IPR012337">
    <property type="entry name" value="RNaseH-like_sf"/>
</dbReference>
<evidence type="ECO:0000256" key="1">
    <source>
        <dbReference type="ARBA" id="ARBA00009277"/>
    </source>
</evidence>
<feature type="non-terminal residue" evidence="3">
    <location>
        <position position="400"/>
    </location>
</feature>
<protein>
    <submittedName>
        <fullName evidence="3">IS21 family transposase</fullName>
    </submittedName>
</protein>
<dbReference type="PANTHER" id="PTHR35004">
    <property type="entry name" value="TRANSPOSASE RV3428C-RELATED"/>
    <property type="match status" value="1"/>
</dbReference>
<name>A0ABU8Z010_9ENTR</name>
<keyword evidence="4" id="KW-1185">Reference proteome</keyword>
<proteinExistence type="inferred from homology"/>
<comment type="caution">
    <text evidence="3">The sequence shown here is derived from an EMBL/GenBank/DDBJ whole genome shotgun (WGS) entry which is preliminary data.</text>
</comment>